<dbReference type="Proteomes" id="UP001187415">
    <property type="component" value="Unassembled WGS sequence"/>
</dbReference>
<dbReference type="EMBL" id="JAUPFM010000003">
    <property type="protein sequence ID" value="KAK2856002.1"/>
    <property type="molecule type" value="Genomic_DNA"/>
</dbReference>
<name>A0AA88T6M0_CHASR</name>
<proteinExistence type="inferred from homology"/>
<feature type="region of interest" description="Disordered" evidence="6">
    <location>
        <begin position="68"/>
        <end position="89"/>
    </location>
</feature>
<keyword evidence="7" id="KW-0812">Transmembrane</keyword>
<keyword evidence="7" id="KW-0472">Membrane</keyword>
<evidence type="ECO:0000313" key="9">
    <source>
        <dbReference type="Proteomes" id="UP001187415"/>
    </source>
</evidence>
<feature type="transmembrane region" description="Helical" evidence="7">
    <location>
        <begin position="24"/>
        <end position="47"/>
    </location>
</feature>
<organism evidence="8 9">
    <name type="scientific">Channa striata</name>
    <name type="common">Snakehead murrel</name>
    <name type="synonym">Ophicephalus striatus</name>
    <dbReference type="NCBI Taxonomy" id="64152"/>
    <lineage>
        <taxon>Eukaryota</taxon>
        <taxon>Metazoa</taxon>
        <taxon>Chordata</taxon>
        <taxon>Craniata</taxon>
        <taxon>Vertebrata</taxon>
        <taxon>Euteleostomi</taxon>
        <taxon>Actinopterygii</taxon>
        <taxon>Neopterygii</taxon>
        <taxon>Teleostei</taxon>
        <taxon>Neoteleostei</taxon>
        <taxon>Acanthomorphata</taxon>
        <taxon>Anabantaria</taxon>
        <taxon>Anabantiformes</taxon>
        <taxon>Channoidei</taxon>
        <taxon>Channidae</taxon>
        <taxon>Channa</taxon>
    </lineage>
</organism>
<keyword evidence="7" id="KW-1133">Transmembrane helix</keyword>
<evidence type="ECO:0000256" key="6">
    <source>
        <dbReference type="SAM" id="MobiDB-lite"/>
    </source>
</evidence>
<protein>
    <submittedName>
        <fullName evidence="8">Uncharacterized protein</fullName>
    </submittedName>
</protein>
<gene>
    <name evidence="8" type="ORF">Q5P01_004737</name>
</gene>
<dbReference type="GO" id="GO:0042742">
    <property type="term" value="P:defense response to bacterium"/>
    <property type="evidence" value="ECO:0007669"/>
    <property type="project" value="UniProtKB-KW"/>
</dbReference>
<evidence type="ECO:0000256" key="7">
    <source>
        <dbReference type="SAM" id="Phobius"/>
    </source>
</evidence>
<dbReference type="InterPro" id="IPR012515">
    <property type="entry name" value="Antimicrobial12"/>
</dbReference>
<evidence type="ECO:0000256" key="2">
    <source>
        <dbReference type="ARBA" id="ARBA00007419"/>
    </source>
</evidence>
<evidence type="ECO:0000256" key="5">
    <source>
        <dbReference type="ARBA" id="ARBA00023022"/>
    </source>
</evidence>
<keyword evidence="9" id="KW-1185">Reference proteome</keyword>
<dbReference type="GO" id="GO:0005576">
    <property type="term" value="C:extracellular region"/>
    <property type="evidence" value="ECO:0007669"/>
    <property type="project" value="UniProtKB-SubCell"/>
</dbReference>
<dbReference type="Pfam" id="PF08107">
    <property type="entry name" value="Antimicrobial12"/>
    <property type="match status" value="1"/>
</dbReference>
<reference evidence="8" key="1">
    <citation type="submission" date="2023-07" db="EMBL/GenBank/DDBJ databases">
        <title>Chromosome-level Genome Assembly of Striped Snakehead (Channa striata).</title>
        <authorList>
            <person name="Liu H."/>
        </authorList>
    </citation>
    <scope>NUCLEOTIDE SEQUENCE</scope>
    <source>
        <strain evidence="8">Gz</strain>
        <tissue evidence="8">Muscle</tissue>
    </source>
</reference>
<comment type="similarity">
    <text evidence="2">Belongs to the pleurocidin family.</text>
</comment>
<keyword evidence="3" id="KW-0964">Secreted</keyword>
<dbReference type="AlphaFoldDB" id="A0AA88T6M0"/>
<comment type="caution">
    <text evidence="8">The sequence shown here is derived from an EMBL/GenBank/DDBJ whole genome shotgun (WGS) entry which is preliminary data.</text>
</comment>
<evidence type="ECO:0000313" key="8">
    <source>
        <dbReference type="EMBL" id="KAK2856002.1"/>
    </source>
</evidence>
<comment type="subcellular location">
    <subcellularLocation>
        <location evidence="1">Secreted</location>
    </subcellularLocation>
</comment>
<evidence type="ECO:0000256" key="1">
    <source>
        <dbReference type="ARBA" id="ARBA00004613"/>
    </source>
</evidence>
<evidence type="ECO:0000256" key="4">
    <source>
        <dbReference type="ARBA" id="ARBA00022529"/>
    </source>
</evidence>
<keyword evidence="4" id="KW-0929">Antimicrobial</keyword>
<keyword evidence="5" id="KW-0044">Antibiotic</keyword>
<sequence>MREVGNESDSDHSVFSVQRMKCTVAFLVLSMVVLMAEPGECILGMLFHGALHVGKLIHGLIQQHGQQEDQLDQLDKRSIDYNAGRPGFD</sequence>
<evidence type="ECO:0000256" key="3">
    <source>
        <dbReference type="ARBA" id="ARBA00022525"/>
    </source>
</evidence>
<accession>A0AA88T6M0</accession>